<proteinExistence type="predicted"/>
<dbReference type="GO" id="GO:0016787">
    <property type="term" value="F:hydrolase activity"/>
    <property type="evidence" value="ECO:0007669"/>
    <property type="project" value="UniProtKB-KW"/>
</dbReference>
<dbReference type="Proteomes" id="UP000433309">
    <property type="component" value="Unassembled WGS sequence"/>
</dbReference>
<dbReference type="EMBL" id="WKJK01000009">
    <property type="protein sequence ID" value="MRW92080.1"/>
    <property type="molecule type" value="Genomic_DNA"/>
</dbReference>
<keyword evidence="2" id="KW-1185">Reference proteome</keyword>
<dbReference type="SUPFAM" id="SSF75005">
    <property type="entry name" value="Arabinanase/levansucrase/invertase"/>
    <property type="match status" value="1"/>
</dbReference>
<dbReference type="CDD" id="cd08984">
    <property type="entry name" value="GH43-like"/>
    <property type="match status" value="1"/>
</dbReference>
<accession>A0A6I2L2Z0</accession>
<reference evidence="1 2" key="1">
    <citation type="submission" date="2019-11" db="EMBL/GenBank/DDBJ databases">
        <title>Novel species isolated from a subtropical stream in China.</title>
        <authorList>
            <person name="Lu H."/>
        </authorList>
    </citation>
    <scope>NUCLEOTIDE SEQUENCE [LARGE SCALE GENOMIC DNA]</scope>
    <source>
        <strain evidence="1 2">FT80W</strain>
    </source>
</reference>
<organism evidence="1 2">
    <name type="scientific">Duganella guangzhouensis</name>
    <dbReference type="NCBI Taxonomy" id="2666084"/>
    <lineage>
        <taxon>Bacteria</taxon>
        <taxon>Pseudomonadati</taxon>
        <taxon>Pseudomonadota</taxon>
        <taxon>Betaproteobacteria</taxon>
        <taxon>Burkholderiales</taxon>
        <taxon>Oxalobacteraceae</taxon>
        <taxon>Telluria group</taxon>
        <taxon>Duganella</taxon>
    </lineage>
</organism>
<comment type="caution">
    <text evidence="1">The sequence shown here is derived from an EMBL/GenBank/DDBJ whole genome shotgun (WGS) entry which is preliminary data.</text>
</comment>
<gene>
    <name evidence="1" type="ORF">GJ699_18965</name>
</gene>
<dbReference type="Gene3D" id="2.115.10.20">
    <property type="entry name" value="Glycosyl hydrolase domain, family 43"/>
    <property type="match status" value="2"/>
</dbReference>
<dbReference type="AlphaFoldDB" id="A0A6I2L2Z0"/>
<evidence type="ECO:0000313" key="1">
    <source>
        <dbReference type="EMBL" id="MRW92080.1"/>
    </source>
</evidence>
<dbReference type="InterPro" id="IPR023296">
    <property type="entry name" value="Glyco_hydro_beta-prop_sf"/>
</dbReference>
<keyword evidence="1" id="KW-0378">Hydrolase</keyword>
<name>A0A6I2L2Z0_9BURK</name>
<protein>
    <submittedName>
        <fullName evidence="1">Family 43 glycosylhydrolase</fullName>
    </submittedName>
</protein>
<evidence type="ECO:0000313" key="2">
    <source>
        <dbReference type="Proteomes" id="UP000433309"/>
    </source>
</evidence>
<sequence>MLALCAGGAMAADAAKPLYRDPVYDGAADVSIIYDRGAKLWKMFYTNRRATMQLPDRKDVAWVHGTAIGIATSADGVQWRYQGTAALPAACTDTTSWAPELYYENGTYHMWLTVVPGIFHRWGEPGASGRIVHLTSANLADWACADQVDVGTTRIIDASVLKLGERYRMWYKDETVGSKIVAADSTDLRSWRKTGDGPVSATRGEGPKAFRFKGYYWMVADAWKGLMVLRSDDASHWRQQDGYILAEPGQQATDRGIGQHADVVVDGERAFIYYFVHQGAEPEAAANPYWQQRTVIQVAELVYKDGALSVDRNAPLSFKLSAPAN</sequence>